<dbReference type="InterPro" id="IPR043502">
    <property type="entry name" value="DNA/RNA_pol_sf"/>
</dbReference>
<feature type="compositionally biased region" description="Low complexity" evidence="8">
    <location>
        <begin position="1795"/>
        <end position="1816"/>
    </location>
</feature>
<dbReference type="Pfam" id="PF20470">
    <property type="entry name" value="HTH_61"/>
    <property type="match status" value="1"/>
</dbReference>
<dbReference type="Gene3D" id="3.40.50.300">
    <property type="entry name" value="P-loop containing nucleotide triphosphate hydrolases"/>
    <property type="match status" value="2"/>
</dbReference>
<dbReference type="PROSITE" id="PS51192">
    <property type="entry name" value="HELICASE_ATP_BIND_1"/>
    <property type="match status" value="1"/>
</dbReference>
<feature type="compositionally biased region" description="Polar residues" evidence="8">
    <location>
        <begin position="251"/>
        <end position="261"/>
    </location>
</feature>
<sequence length="2779" mass="298927">LPPDGHALLEARPTEPSAVGETPQAALRGVLPPPCGPAPAGPQGGDSELNIMVGVTPVLESGGVLAALDEAEERHRRAEAEAAVTAVGVDGAVDAAVTVAGLDMAAMGMQGAAVAAPAVTGNGGGSGSGIAAGPLYLRESPLPVKQLAFTPVHATHVGQQQLPNHSFKLQHHYHHCQEHQPLQKQQPQSQQRHAGELPAAELGLQLHTARWTSELPPRAPLRSIAPMPPHCSLQCPPPPQPNLHPEQPQNMHSGPPSTGDPTCSERHRSYPEPQQKQEQQHWSRQGNVQAEDQQAHEQGAQGQRQQGDQQAHGKDLRPLLVHAHEPFGLALNPAVREAAATSTIGVNATACTLDETELGKVVQAEPCTVGHGRKMMVDAAAELGADLGDQGIKAPVRFCNVAAGTTTEAATAIGGSDHGSSDDEDAEAYAAALTQPAVVGAHLRQARQRQSLAPGLQAVEGSQRVSGNLHASMAAAADAGTGGGYIPVDNAANGGDEVVHGQLPQADEQPPEPPRQLEAYLPALLCQAYYERSGHFELYAWQAECLCQLGVLMGRNLVYCAPTSGGKSMVAEVLGLRRLLITGKPFMIVLPFVALCAEKANSLAALLAPLNRVVNSAYGGQHSGKIIQPGVGAIVATIEKANMLVNAMLEEDTLGELSAVVVDELHMVGEEERGYLLELLLTKLRFATSAAAGGDGEMEAAFDWTAVGPAYQREGLQVIGMSATMPNVDVVANWLDAALYTTAFRPVVLQEYVKVGRRILDSSGNQVRELTVERSWEDRDGDHVAHLTAETVREGHSVLIFCASKILCEKVAEHIARMLQIVQRDPPPVTAAGRGPDGDGDGDVDGASSPRGARDAYVAELRRLSGADPALADLVARGVAYHHAGLSNEERDLVELAYKAGAISVLTATSTLAAGVNLPARRVIFRHTYIGKQDNPIDATKYRQMSGRAGRAGIDTAGESYLICERNKPVAPLLALMQQKASSIESCLTEKRKGMKRAVLEVVASGAVSSGGDVKRFIGCTLLNAQNGFQAVAKATIAALHWLKDNSFIRVDEGTLNWSPTPFGKATLASSMPPEDALVVRADLERARMSLVLATDLHVTYLVTPIKEDLRVDWEIYFHWFEKLSRVDARVAELVGVVPAYLVKLRQGHRGARGGPGAAAGADAEKERIARRFFAAMVLNDLIQEVPLKEVAEKYGLGKEKGPLEGLQERAGRFAAMVAAFCERLGWADLEVIIAKFQSRVWYGVRPEVVALTEIPYVKGHRARLLFKAGLRTPEAVAGCELQRLIEILSAGAPRNPEHEEQQRRTERRAARMILQGAKDLVNHKVQELKEQAKALRAALDPIASQQHSAPLDASMAPPQPPQQPRQQQDALQQPQGCTRSASPPLPGAPTEATAAAFPPAAPVPIAADGRGNDDGSARALEGPGSGATTPVRQPKQQRREEGNQPSASVVTTTVTDGQRLNDPNPQGASCSMAAQQQSDEQGHSELRNHSHEGLQPGRQQQLQPGHQNHDLQAQLNRHQQQGPGPLEATIAAAPGGAVTGRATAITAGNKRLGQTVELAQDHASKRARPFAGEQSEQRIELSAEAQSNAPQPPAAQPPQSPKEPVLPAKALMQPPQPSKCNAQSNSNALQQPSVRQPLDFEQRYRKPGQQEQSCYGQQPQQQQRHYQCPPQQTYVLDELDQRQQKQQQQASNHHVPRPFNPYVRDSWEQQEQPPSPPPQQQPQQQPLQQQRQQDLPPGHYPQQHHLQQLQLQDQQRQQWQHPFQQVLPGPPGQLLPYQLSPNQHDQPWPGEHLGGQQYPNGGPQQQPQQPQLQLHPAPPQPQGGAMHGWLPGQSVGLLPGLPTGEPRTLQPHSSHRPVSPQLHCTGSGPAAPNSIDQTDMNRPKALPSLNASHNCDRALQQCYPQQWNTAPTVDRASGGGTGPNLSAVQRSMPSSPQVQFPVLHVPGFTVVKTAAEVAVVCDQLRQVGLWGFAFDFADGTVTPSSAAPGMALPSVPQVALGRGVLVNSIGLPLHYDMDEPLAPAPLPAVTSNAPASGSSCRLEGISFCAFDGCALYVPFMASPTAATGAAALGPAAMEAAAVLTNVRQLLAHEGSTKVTFDLKQQLLMARTALAGGDAAKATSLEGVTDAEASTAMVALSTWQPPGAETAAVGALDLPLDVVDPVVDARILLWMLDPDDPVNLPRGKSGKLTVTKGLEERMKQPEVCGAAAHTKAMGALNCAGAVVRQLPSRQADACRRAAMVRRIYQDKLPRLQSEGLLRPLLELEMPLVRVLAAMEVAGVALAPQVLRDQRGPLLARLRQLAHKAHLAAGMTFDLNSPKDVSVVLFQHLGLPPPPCAFTNQHQKHPSTKKEVLEELDESTRHPILRLLLDYRSLHKLLTGFVDTLYSTARGQWLQQQQQGAGRKQQQQPTDGERPSVPQVIRLCGTWLHTGTATGRLAMDEPNLQNVPRPVEYSFQLSQESGTPGLMGEGEGGICQQLLAPELGDVIMEGCGGRTVTMRFNLRNAFVAPPGRVILTADYKQIELRLMAHFSNDTALCELLRNPNQDPFTLLAAEWKRVPVQQVTPEVRVQAKRLAYGMLYGMGTSTLAMELGVSLHEAAELSDNFRRAIPGVDRWTKEVVEECRNCGYIVTLLGRRRYFPRINERSSKEARSQRAQSERQAVNSVCQGSAADLVKAAMITLTRRLAAAGWAGRARLVLMVHDELVLEVETVFLAAVATLVREVLEGEVRLRVPTPVKLSTGPSWGQLADYDPPTEPPQARQPHALLQPPAVTLQPH</sequence>
<dbReference type="Gene3D" id="3.30.70.370">
    <property type="match status" value="1"/>
</dbReference>
<dbReference type="Proteomes" id="UP000722791">
    <property type="component" value="Unassembled WGS sequence"/>
</dbReference>
<evidence type="ECO:0000256" key="5">
    <source>
        <dbReference type="ARBA" id="ARBA00022840"/>
    </source>
</evidence>
<dbReference type="Pfam" id="PF25453">
    <property type="entry name" value="DUF7898"/>
    <property type="match status" value="1"/>
</dbReference>
<feature type="non-terminal residue" evidence="11">
    <location>
        <position position="2779"/>
    </location>
</feature>
<comment type="catalytic activity">
    <reaction evidence="7">
        <text>DNA(n) + a 2'-deoxyribonucleoside 5'-triphosphate = DNA(n+1) + diphosphate</text>
        <dbReference type="Rhea" id="RHEA:22508"/>
        <dbReference type="Rhea" id="RHEA-COMP:17339"/>
        <dbReference type="Rhea" id="RHEA-COMP:17340"/>
        <dbReference type="ChEBI" id="CHEBI:33019"/>
        <dbReference type="ChEBI" id="CHEBI:61560"/>
        <dbReference type="ChEBI" id="CHEBI:173112"/>
        <dbReference type="EC" id="2.7.7.7"/>
    </reaction>
</comment>
<dbReference type="Pfam" id="PF00476">
    <property type="entry name" value="DNA_pol_A"/>
    <property type="match status" value="1"/>
</dbReference>
<evidence type="ECO:0000259" key="10">
    <source>
        <dbReference type="PROSITE" id="PS51194"/>
    </source>
</evidence>
<dbReference type="InterPro" id="IPR036397">
    <property type="entry name" value="RNaseH_sf"/>
</dbReference>
<dbReference type="GO" id="GO:0006261">
    <property type="term" value="P:DNA-templated DNA replication"/>
    <property type="evidence" value="ECO:0007669"/>
    <property type="project" value="InterPro"/>
</dbReference>
<reference evidence="11" key="1">
    <citation type="journal article" date="2021" name="Proc. Natl. Acad. Sci. U.S.A.">
        <title>Three genomes in the algal genus Volvox reveal the fate of a haploid sex-determining region after a transition to homothallism.</title>
        <authorList>
            <person name="Yamamoto K."/>
            <person name="Hamaji T."/>
            <person name="Kawai-Toyooka H."/>
            <person name="Matsuzaki R."/>
            <person name="Takahashi F."/>
            <person name="Nishimura Y."/>
            <person name="Kawachi M."/>
            <person name="Noguchi H."/>
            <person name="Minakuchi Y."/>
            <person name="Umen J.G."/>
            <person name="Toyoda A."/>
            <person name="Nozaki H."/>
        </authorList>
    </citation>
    <scope>NUCLEOTIDE SEQUENCE</scope>
    <source>
        <strain evidence="11">NIES-3785</strain>
    </source>
</reference>
<dbReference type="InterPro" id="IPR014001">
    <property type="entry name" value="Helicase_ATP-bd"/>
</dbReference>
<dbReference type="SMART" id="SM00482">
    <property type="entry name" value="POLAc"/>
    <property type="match status" value="1"/>
</dbReference>
<dbReference type="CDD" id="cd18026">
    <property type="entry name" value="DEXHc_POLQ-like"/>
    <property type="match status" value="1"/>
</dbReference>
<dbReference type="InterPro" id="IPR019760">
    <property type="entry name" value="DNA-dir_DNA_pol_A_CS"/>
</dbReference>
<feature type="region of interest" description="Disordered" evidence="8">
    <location>
        <begin position="1681"/>
        <end position="1882"/>
    </location>
</feature>
<feature type="compositionally biased region" description="Low complexity" evidence="8">
    <location>
        <begin position="2399"/>
        <end position="2411"/>
    </location>
</feature>
<feature type="domain" description="Helicase ATP-binding" evidence="9">
    <location>
        <begin position="548"/>
        <end position="743"/>
    </location>
</feature>
<dbReference type="SUPFAM" id="SSF158702">
    <property type="entry name" value="Sec63 N-terminal domain-like"/>
    <property type="match status" value="1"/>
</dbReference>
<evidence type="ECO:0000256" key="4">
    <source>
        <dbReference type="ARBA" id="ARBA00022741"/>
    </source>
</evidence>
<feature type="compositionally biased region" description="Polar residues" evidence="8">
    <location>
        <begin position="1444"/>
        <end position="1480"/>
    </location>
</feature>
<feature type="region of interest" description="Disordered" evidence="8">
    <location>
        <begin position="218"/>
        <end position="313"/>
    </location>
</feature>
<dbReference type="GO" id="GO:0003887">
    <property type="term" value="F:DNA-directed DNA polymerase activity"/>
    <property type="evidence" value="ECO:0007669"/>
    <property type="project" value="UniProtKB-KW"/>
</dbReference>
<dbReference type="Pfam" id="PF00270">
    <property type="entry name" value="DEAD"/>
    <property type="match status" value="1"/>
</dbReference>
<dbReference type="SUPFAM" id="SSF56672">
    <property type="entry name" value="DNA/RNA polymerases"/>
    <property type="match status" value="1"/>
</dbReference>
<evidence type="ECO:0000256" key="8">
    <source>
        <dbReference type="SAM" id="MobiDB-lite"/>
    </source>
</evidence>
<feature type="region of interest" description="Disordered" evidence="8">
    <location>
        <begin position="2399"/>
        <end position="2419"/>
    </location>
</feature>
<evidence type="ECO:0000256" key="1">
    <source>
        <dbReference type="ARBA" id="ARBA00012417"/>
    </source>
</evidence>
<keyword evidence="6" id="KW-0239">DNA-directed DNA polymerase</keyword>
<evidence type="ECO:0000313" key="11">
    <source>
        <dbReference type="EMBL" id="GIM11547.1"/>
    </source>
</evidence>
<dbReference type="SMART" id="SM00490">
    <property type="entry name" value="HELICc"/>
    <property type="match status" value="1"/>
</dbReference>
<protein>
    <recommendedName>
        <fullName evidence="1">DNA-directed DNA polymerase</fullName>
        <ecNumber evidence="1">2.7.7.7</ecNumber>
    </recommendedName>
</protein>
<dbReference type="SMART" id="SM00487">
    <property type="entry name" value="DEXDc"/>
    <property type="match status" value="1"/>
</dbReference>
<dbReference type="SUPFAM" id="SSF46785">
    <property type="entry name" value="Winged helix' DNA-binding domain"/>
    <property type="match status" value="1"/>
</dbReference>
<dbReference type="InterPro" id="IPR001098">
    <property type="entry name" value="DNA-dir_DNA_pol_A_palm_dom"/>
</dbReference>
<feature type="compositionally biased region" description="Polar residues" evidence="8">
    <location>
        <begin position="272"/>
        <end position="288"/>
    </location>
</feature>
<dbReference type="InterPro" id="IPR048960">
    <property type="entry name" value="POLQ-like_helical"/>
</dbReference>
<dbReference type="InterPro" id="IPR027417">
    <property type="entry name" value="P-loop_NTPase"/>
</dbReference>
<feature type="compositionally biased region" description="Low complexity" evidence="8">
    <location>
        <begin position="1494"/>
        <end position="1507"/>
    </location>
</feature>
<dbReference type="Pfam" id="PF21099">
    <property type="entry name" value="POLQ_helical"/>
    <property type="match status" value="1"/>
</dbReference>
<dbReference type="InterPro" id="IPR057220">
    <property type="entry name" value="DUF7898"/>
</dbReference>
<keyword evidence="2" id="KW-0808">Transferase</keyword>
<dbReference type="PROSITE" id="PS00447">
    <property type="entry name" value="DNA_POLYMERASE_A"/>
    <property type="match status" value="1"/>
</dbReference>
<dbReference type="EC" id="2.7.7.7" evidence="1"/>
<dbReference type="Gene3D" id="1.10.3380.30">
    <property type="match status" value="1"/>
</dbReference>
<gene>
    <name evidence="11" type="ORF">Vretimale_15035</name>
</gene>
<dbReference type="InterPro" id="IPR002298">
    <property type="entry name" value="DNA_polymerase_A"/>
</dbReference>
<dbReference type="InterPro" id="IPR011545">
    <property type="entry name" value="DEAD/DEAH_box_helicase_dom"/>
</dbReference>
<dbReference type="PANTHER" id="PTHR10133">
    <property type="entry name" value="DNA POLYMERASE I"/>
    <property type="match status" value="1"/>
</dbReference>
<dbReference type="InterPro" id="IPR001650">
    <property type="entry name" value="Helicase_C-like"/>
</dbReference>
<dbReference type="Gene3D" id="3.30.420.10">
    <property type="entry name" value="Ribonuclease H-like superfamily/Ribonuclease H"/>
    <property type="match status" value="1"/>
</dbReference>
<comment type="caution">
    <text evidence="11">The sequence shown here is derived from an EMBL/GenBank/DDBJ whole genome shotgun (WGS) entry which is preliminary data.</text>
</comment>
<dbReference type="GO" id="GO:0006302">
    <property type="term" value="P:double-strand break repair"/>
    <property type="evidence" value="ECO:0007669"/>
    <property type="project" value="TreeGrafter"/>
</dbReference>
<feature type="compositionally biased region" description="Basic and acidic residues" evidence="8">
    <location>
        <begin position="1481"/>
        <end position="1493"/>
    </location>
</feature>
<dbReference type="PANTHER" id="PTHR10133:SF62">
    <property type="entry name" value="DNA POLYMERASE THETA"/>
    <property type="match status" value="1"/>
</dbReference>
<keyword evidence="4" id="KW-0547">Nucleotide-binding</keyword>
<evidence type="ECO:0000256" key="6">
    <source>
        <dbReference type="ARBA" id="ARBA00022932"/>
    </source>
</evidence>
<dbReference type="InterPro" id="IPR036390">
    <property type="entry name" value="WH_DNA-bd_sf"/>
</dbReference>
<dbReference type="Gene3D" id="1.20.1060.10">
    <property type="entry name" value="Taq DNA Polymerase, Chain T, domain 4"/>
    <property type="match status" value="1"/>
</dbReference>
<feature type="region of interest" description="Disordered" evidence="8">
    <location>
        <begin position="1"/>
        <end position="22"/>
    </location>
</feature>
<evidence type="ECO:0000313" key="12">
    <source>
        <dbReference type="Proteomes" id="UP000722791"/>
    </source>
</evidence>
<keyword evidence="5" id="KW-0067">ATP-binding</keyword>
<dbReference type="GO" id="GO:0005524">
    <property type="term" value="F:ATP binding"/>
    <property type="evidence" value="ECO:0007669"/>
    <property type="project" value="UniProtKB-KW"/>
</dbReference>
<dbReference type="SUPFAM" id="SSF52540">
    <property type="entry name" value="P-loop containing nucleoside triphosphate hydrolases"/>
    <property type="match status" value="1"/>
</dbReference>
<feature type="compositionally biased region" description="Polar residues" evidence="8">
    <location>
        <begin position="1619"/>
        <end position="1635"/>
    </location>
</feature>
<dbReference type="GO" id="GO:0003677">
    <property type="term" value="F:DNA binding"/>
    <property type="evidence" value="ECO:0007669"/>
    <property type="project" value="InterPro"/>
</dbReference>
<evidence type="ECO:0000256" key="7">
    <source>
        <dbReference type="ARBA" id="ARBA00049244"/>
    </source>
</evidence>
<organism evidence="11 12">
    <name type="scientific">Volvox reticuliferus</name>
    <dbReference type="NCBI Taxonomy" id="1737510"/>
    <lineage>
        <taxon>Eukaryota</taxon>
        <taxon>Viridiplantae</taxon>
        <taxon>Chlorophyta</taxon>
        <taxon>core chlorophytes</taxon>
        <taxon>Chlorophyceae</taxon>
        <taxon>CS clade</taxon>
        <taxon>Chlamydomonadales</taxon>
        <taxon>Volvocaceae</taxon>
        <taxon>Volvox</taxon>
    </lineage>
</organism>
<evidence type="ECO:0000256" key="3">
    <source>
        <dbReference type="ARBA" id="ARBA00022695"/>
    </source>
</evidence>
<feature type="domain" description="Helicase C-terminal" evidence="10">
    <location>
        <begin position="783"/>
        <end position="992"/>
    </location>
</feature>
<dbReference type="CDD" id="cd18795">
    <property type="entry name" value="SF2_C_Ski2"/>
    <property type="match status" value="1"/>
</dbReference>
<evidence type="ECO:0000259" key="9">
    <source>
        <dbReference type="PROSITE" id="PS51192"/>
    </source>
</evidence>
<dbReference type="Gene3D" id="1.10.3380.20">
    <property type="match status" value="1"/>
</dbReference>
<dbReference type="CDD" id="cd08638">
    <property type="entry name" value="DNA_pol_A_theta"/>
    <property type="match status" value="1"/>
</dbReference>
<dbReference type="PRINTS" id="PR00868">
    <property type="entry name" value="DNAPOLI"/>
</dbReference>
<feature type="compositionally biased region" description="Pro residues" evidence="8">
    <location>
        <begin position="1591"/>
        <end position="1602"/>
    </location>
</feature>
<name>A0A8J4LV91_9CHLO</name>
<feature type="region of interest" description="Disordered" evidence="8">
    <location>
        <begin position="1344"/>
        <end position="1509"/>
    </location>
</feature>
<dbReference type="FunFam" id="1.10.150.20:FF:000002">
    <property type="entry name" value="DNA polymerase I"/>
    <property type="match status" value="1"/>
</dbReference>
<feature type="compositionally biased region" description="Low complexity" evidence="8">
    <location>
        <begin position="1722"/>
        <end position="1768"/>
    </location>
</feature>
<accession>A0A8J4LV91</accession>
<proteinExistence type="predicted"/>
<dbReference type="InterPro" id="IPR046931">
    <property type="entry name" value="HTH_61"/>
</dbReference>
<feature type="region of interest" description="Disordered" evidence="8">
    <location>
        <begin position="175"/>
        <end position="194"/>
    </location>
</feature>
<dbReference type="Pfam" id="PF00271">
    <property type="entry name" value="Helicase_C"/>
    <property type="match status" value="1"/>
</dbReference>
<feature type="compositionally biased region" description="Low complexity" evidence="8">
    <location>
        <begin position="289"/>
        <end position="310"/>
    </location>
</feature>
<feature type="region of interest" description="Disordered" evidence="8">
    <location>
        <begin position="826"/>
        <end position="851"/>
    </location>
</feature>
<dbReference type="Gene3D" id="1.10.150.20">
    <property type="entry name" value="5' to 3' exonuclease, C-terminal subdomain"/>
    <property type="match status" value="1"/>
</dbReference>
<feature type="compositionally biased region" description="Low complexity" evidence="8">
    <location>
        <begin position="1648"/>
        <end position="1668"/>
    </location>
</feature>
<feature type="region of interest" description="Disordered" evidence="8">
    <location>
        <begin position="1561"/>
        <end position="1668"/>
    </location>
</feature>
<dbReference type="EMBL" id="BNCQ01000039">
    <property type="protein sequence ID" value="GIM11547.1"/>
    <property type="molecule type" value="Genomic_DNA"/>
</dbReference>
<dbReference type="FunFam" id="3.40.50.300:FF:001000">
    <property type="entry name" value="Helicase and polymerase-containing protein TEBICHI"/>
    <property type="match status" value="1"/>
</dbReference>
<feature type="region of interest" description="Disordered" evidence="8">
    <location>
        <begin position="2744"/>
        <end position="2779"/>
    </location>
</feature>
<keyword evidence="3" id="KW-0548">Nucleotidyltransferase</keyword>
<feature type="compositionally biased region" description="Low complexity" evidence="8">
    <location>
        <begin position="1365"/>
        <end position="1376"/>
    </location>
</feature>
<evidence type="ECO:0000256" key="2">
    <source>
        <dbReference type="ARBA" id="ARBA00022679"/>
    </source>
</evidence>
<feature type="compositionally biased region" description="Low complexity" evidence="8">
    <location>
        <begin position="179"/>
        <end position="191"/>
    </location>
</feature>
<feature type="compositionally biased region" description="Low complexity" evidence="8">
    <location>
        <begin position="1389"/>
        <end position="1408"/>
    </location>
</feature>
<dbReference type="PROSITE" id="PS51194">
    <property type="entry name" value="HELICASE_CTER"/>
    <property type="match status" value="1"/>
</dbReference>